<dbReference type="SMART" id="SM00530">
    <property type="entry name" value="HTH_XRE"/>
    <property type="match status" value="1"/>
</dbReference>
<evidence type="ECO:0000256" key="1">
    <source>
        <dbReference type="ARBA" id="ARBA00023125"/>
    </source>
</evidence>
<protein>
    <recommendedName>
        <fullName evidence="2">HTH cro/C1-type domain-containing protein</fullName>
    </recommendedName>
</protein>
<organism evidence="3 4">
    <name type="scientific">Cupriavidus numazuensis</name>
    <dbReference type="NCBI Taxonomy" id="221992"/>
    <lineage>
        <taxon>Bacteria</taxon>
        <taxon>Pseudomonadati</taxon>
        <taxon>Pseudomonadota</taxon>
        <taxon>Betaproteobacteria</taxon>
        <taxon>Burkholderiales</taxon>
        <taxon>Burkholderiaceae</taxon>
        <taxon>Cupriavidus</taxon>
    </lineage>
</organism>
<evidence type="ECO:0000313" key="3">
    <source>
        <dbReference type="EMBL" id="CAG2147812.1"/>
    </source>
</evidence>
<dbReference type="Pfam" id="PF01381">
    <property type="entry name" value="HTH_3"/>
    <property type="match status" value="1"/>
</dbReference>
<dbReference type="NCBIfam" id="TIGR02607">
    <property type="entry name" value="antidote_HigA"/>
    <property type="match status" value="1"/>
</dbReference>
<reference evidence="3 4" key="1">
    <citation type="submission" date="2021-03" db="EMBL/GenBank/DDBJ databases">
        <authorList>
            <person name="Peeters C."/>
        </authorList>
    </citation>
    <scope>NUCLEOTIDE SEQUENCE [LARGE SCALE GENOMIC DNA]</scope>
    <source>
        <strain evidence="3 4">LMG 26411</strain>
    </source>
</reference>
<dbReference type="InterPro" id="IPR013430">
    <property type="entry name" value="Toxin_antidote_HigA"/>
</dbReference>
<evidence type="ECO:0000313" key="4">
    <source>
        <dbReference type="Proteomes" id="UP000672657"/>
    </source>
</evidence>
<dbReference type="EMBL" id="CAJPVI010000018">
    <property type="protein sequence ID" value="CAG2147812.1"/>
    <property type="molecule type" value="Genomic_DNA"/>
</dbReference>
<feature type="domain" description="HTH cro/C1-type" evidence="2">
    <location>
        <begin position="22"/>
        <end position="69"/>
    </location>
</feature>
<dbReference type="InterPro" id="IPR010982">
    <property type="entry name" value="Lambda_DNA-bd_dom_sf"/>
</dbReference>
<gene>
    <name evidence="3" type="ORF">LMG26411_03210</name>
</gene>
<keyword evidence="1" id="KW-0238">DNA-binding</keyword>
<dbReference type="InterPro" id="IPR001387">
    <property type="entry name" value="Cro/C1-type_HTH"/>
</dbReference>
<dbReference type="PANTHER" id="PTHR36924:SF1">
    <property type="entry name" value="ANTITOXIN HIGA-1"/>
    <property type="match status" value="1"/>
</dbReference>
<evidence type="ECO:0000259" key="2">
    <source>
        <dbReference type="PROSITE" id="PS50943"/>
    </source>
</evidence>
<dbReference type="Proteomes" id="UP000672657">
    <property type="component" value="Unassembled WGS sequence"/>
</dbReference>
<dbReference type="PROSITE" id="PS50943">
    <property type="entry name" value="HTH_CROC1"/>
    <property type="match status" value="1"/>
</dbReference>
<proteinExistence type="predicted"/>
<accession>A0ABN7PYH6</accession>
<keyword evidence="4" id="KW-1185">Reference proteome</keyword>
<dbReference type="PANTHER" id="PTHR36924">
    <property type="entry name" value="ANTITOXIN HIGA-1"/>
    <property type="match status" value="1"/>
</dbReference>
<dbReference type="Gene3D" id="1.10.260.40">
    <property type="entry name" value="lambda repressor-like DNA-binding domains"/>
    <property type="match status" value="1"/>
</dbReference>
<dbReference type="RefSeq" id="WP_211954251.1">
    <property type="nucleotide sequence ID" value="NZ_CAJPVI010000018.1"/>
</dbReference>
<name>A0ABN7PYH6_9BURK</name>
<sequence length="104" mass="11604">MAREIPLATPGKILQMEWLEPHHISRNALAKAIDVPPRRINEIVKGERAITADTAVRLAAYFGTDAQSWMNLQTYYDTEMAKERIGPAKLAEISRQTVVAQATS</sequence>
<dbReference type="CDD" id="cd00093">
    <property type="entry name" value="HTH_XRE"/>
    <property type="match status" value="1"/>
</dbReference>
<comment type="caution">
    <text evidence="3">The sequence shown here is derived from an EMBL/GenBank/DDBJ whole genome shotgun (WGS) entry which is preliminary data.</text>
</comment>
<dbReference type="SUPFAM" id="SSF47413">
    <property type="entry name" value="lambda repressor-like DNA-binding domains"/>
    <property type="match status" value="1"/>
</dbReference>